<dbReference type="Pfam" id="PF08869">
    <property type="entry name" value="XisI"/>
    <property type="match status" value="1"/>
</dbReference>
<reference evidence="1 2" key="1">
    <citation type="journal article" date="2019" name="Genome Biol. Evol.">
        <title>Day and night: Metabolic profiles and evolutionary relationships of six axenic non-marine cyanobacteria.</title>
        <authorList>
            <person name="Will S.E."/>
            <person name="Henke P."/>
            <person name="Boedeker C."/>
            <person name="Huang S."/>
            <person name="Brinkmann H."/>
            <person name="Rohde M."/>
            <person name="Jarek M."/>
            <person name="Friedl T."/>
            <person name="Seufert S."/>
            <person name="Schumacher M."/>
            <person name="Overmann J."/>
            <person name="Neumann-Schaal M."/>
            <person name="Petersen J."/>
        </authorList>
    </citation>
    <scope>NUCLEOTIDE SEQUENCE [LARGE SCALE GENOMIC DNA]</scope>
    <source>
        <strain evidence="1 2">SAG 39.79</strain>
    </source>
</reference>
<dbReference type="InterPro" id="IPR014968">
    <property type="entry name" value="XisI"/>
</dbReference>
<keyword evidence="2" id="KW-1185">Reference proteome</keyword>
<evidence type="ECO:0000313" key="1">
    <source>
        <dbReference type="EMBL" id="RUT01944.1"/>
    </source>
</evidence>
<dbReference type="InterPro" id="IPR035943">
    <property type="entry name" value="XisI-like_sf"/>
</dbReference>
<dbReference type="EMBL" id="RSCK01000118">
    <property type="protein sequence ID" value="RUT01944.1"/>
    <property type="molecule type" value="Genomic_DNA"/>
</dbReference>
<proteinExistence type="predicted"/>
<dbReference type="Gene3D" id="3.30.310.110">
    <property type="entry name" value="XisI-like"/>
    <property type="match status" value="1"/>
</dbReference>
<name>A0AB37UAT5_9CYAN</name>
<accession>A0AB37UAT5</accession>
<gene>
    <name evidence="1" type="ORF">DSM107010_64160</name>
</gene>
<evidence type="ECO:0000313" key="2">
    <source>
        <dbReference type="Proteomes" id="UP000282574"/>
    </source>
</evidence>
<sequence length="111" mass="12891">MAKLEEYRQHVQQLLTKYSSYKPAYGDVEVETIFDTKQDRYLIVSVGWESKHRVYGCSIHIDIKDEKIWIQQNRTEIDIAKELAALGVSKQDIVIGFHSPTIRKFTEFAVG</sequence>
<dbReference type="SUPFAM" id="SSF143847">
    <property type="entry name" value="XisI-like"/>
    <property type="match status" value="1"/>
</dbReference>
<dbReference type="RefSeq" id="WP_106167361.1">
    <property type="nucleotide sequence ID" value="NZ_JAVKZF010000009.1"/>
</dbReference>
<dbReference type="CDD" id="cd16382">
    <property type="entry name" value="XisI-like"/>
    <property type="match status" value="1"/>
</dbReference>
<organism evidence="1 2">
    <name type="scientific">Chroococcidiopsis cubana SAG 39.79</name>
    <dbReference type="NCBI Taxonomy" id="388085"/>
    <lineage>
        <taxon>Bacteria</taxon>
        <taxon>Bacillati</taxon>
        <taxon>Cyanobacteriota</taxon>
        <taxon>Cyanophyceae</taxon>
        <taxon>Chroococcidiopsidales</taxon>
        <taxon>Chroococcidiopsidaceae</taxon>
        <taxon>Chroococcidiopsis</taxon>
    </lineage>
</organism>
<evidence type="ECO:0008006" key="3">
    <source>
        <dbReference type="Google" id="ProtNLM"/>
    </source>
</evidence>
<comment type="caution">
    <text evidence="1">The sequence shown here is derived from an EMBL/GenBank/DDBJ whole genome shotgun (WGS) entry which is preliminary data.</text>
</comment>
<dbReference type="AlphaFoldDB" id="A0AB37UAT5"/>
<protein>
    <recommendedName>
        <fullName evidence="3">XisI protein</fullName>
    </recommendedName>
</protein>
<dbReference type="Proteomes" id="UP000282574">
    <property type="component" value="Unassembled WGS sequence"/>
</dbReference>